<name>A0AAV4WPI4_CAEEX</name>
<gene>
    <name evidence="1" type="ORF">CEXT_378851</name>
</gene>
<evidence type="ECO:0000313" key="1">
    <source>
        <dbReference type="EMBL" id="GIY84512.1"/>
    </source>
</evidence>
<comment type="caution">
    <text evidence="1">The sequence shown here is derived from an EMBL/GenBank/DDBJ whole genome shotgun (WGS) entry which is preliminary data.</text>
</comment>
<organism evidence="1 2">
    <name type="scientific">Caerostris extrusa</name>
    <name type="common">Bark spider</name>
    <name type="synonym">Caerostris bankana</name>
    <dbReference type="NCBI Taxonomy" id="172846"/>
    <lineage>
        <taxon>Eukaryota</taxon>
        <taxon>Metazoa</taxon>
        <taxon>Ecdysozoa</taxon>
        <taxon>Arthropoda</taxon>
        <taxon>Chelicerata</taxon>
        <taxon>Arachnida</taxon>
        <taxon>Araneae</taxon>
        <taxon>Araneomorphae</taxon>
        <taxon>Entelegynae</taxon>
        <taxon>Araneoidea</taxon>
        <taxon>Araneidae</taxon>
        <taxon>Caerostris</taxon>
    </lineage>
</organism>
<accession>A0AAV4WPI4</accession>
<reference evidence="1 2" key="1">
    <citation type="submission" date="2021-06" db="EMBL/GenBank/DDBJ databases">
        <title>Caerostris extrusa draft genome.</title>
        <authorList>
            <person name="Kono N."/>
            <person name="Arakawa K."/>
        </authorList>
    </citation>
    <scope>NUCLEOTIDE SEQUENCE [LARGE SCALE GENOMIC DNA]</scope>
</reference>
<protein>
    <submittedName>
        <fullName evidence="1">Uncharacterized protein</fullName>
    </submittedName>
</protein>
<dbReference type="Proteomes" id="UP001054945">
    <property type="component" value="Unassembled WGS sequence"/>
</dbReference>
<evidence type="ECO:0000313" key="2">
    <source>
        <dbReference type="Proteomes" id="UP001054945"/>
    </source>
</evidence>
<dbReference type="EMBL" id="BPLR01016524">
    <property type="protein sequence ID" value="GIY84512.1"/>
    <property type="molecule type" value="Genomic_DNA"/>
</dbReference>
<dbReference type="AlphaFoldDB" id="A0AAV4WPI4"/>
<sequence>MTDGVSPPEIFFSCRDIPYAVAKPEAALGDLIRKRDCSNCIDETFFRTEFCPAAALVLHFRLLTLACLIIISNCCDLEWWAPEIFSNDSSAALAKRQVATMVPWKQALTGWVLTFYARGVVVSHGREQYAPQPPVPWTYGCGSGLQLLSDLKHAFVRLGKLLPCQPRVSV</sequence>
<keyword evidence="2" id="KW-1185">Reference proteome</keyword>
<proteinExistence type="predicted"/>